<evidence type="ECO:0000256" key="6">
    <source>
        <dbReference type="ARBA" id="ARBA00023136"/>
    </source>
</evidence>
<dbReference type="Proteomes" id="UP000292564">
    <property type="component" value="Unassembled WGS sequence"/>
</dbReference>
<dbReference type="GO" id="GO:0022857">
    <property type="term" value="F:transmembrane transporter activity"/>
    <property type="evidence" value="ECO:0007669"/>
    <property type="project" value="InterPro"/>
</dbReference>
<keyword evidence="5 7" id="KW-1133">Transmembrane helix</keyword>
<keyword evidence="3" id="KW-1003">Cell membrane</keyword>
<evidence type="ECO:0000256" key="3">
    <source>
        <dbReference type="ARBA" id="ARBA00022475"/>
    </source>
</evidence>
<dbReference type="Gene3D" id="1.20.1250.20">
    <property type="entry name" value="MFS general substrate transporter like domains"/>
    <property type="match status" value="1"/>
</dbReference>
<dbReference type="InterPro" id="IPR036259">
    <property type="entry name" value="MFS_trans_sf"/>
</dbReference>
<dbReference type="PANTHER" id="PTHR23513:SF9">
    <property type="entry name" value="ENTEROBACTIN EXPORTER ENTS"/>
    <property type="match status" value="1"/>
</dbReference>
<dbReference type="InterPro" id="IPR011701">
    <property type="entry name" value="MFS"/>
</dbReference>
<protein>
    <recommendedName>
        <fullName evidence="10">MFS transporter</fullName>
    </recommendedName>
</protein>
<evidence type="ECO:0000313" key="9">
    <source>
        <dbReference type="Proteomes" id="UP000292564"/>
    </source>
</evidence>
<feature type="transmembrane region" description="Helical" evidence="7">
    <location>
        <begin position="60"/>
        <end position="80"/>
    </location>
</feature>
<feature type="transmembrane region" description="Helical" evidence="7">
    <location>
        <begin position="21"/>
        <end position="48"/>
    </location>
</feature>
<dbReference type="GO" id="GO:0005886">
    <property type="term" value="C:plasma membrane"/>
    <property type="evidence" value="ECO:0007669"/>
    <property type="project" value="UniProtKB-SubCell"/>
</dbReference>
<evidence type="ECO:0000256" key="4">
    <source>
        <dbReference type="ARBA" id="ARBA00022692"/>
    </source>
</evidence>
<evidence type="ECO:0008006" key="10">
    <source>
        <dbReference type="Google" id="ProtNLM"/>
    </source>
</evidence>
<comment type="caution">
    <text evidence="8">The sequence shown here is derived from an EMBL/GenBank/DDBJ whole genome shotgun (WGS) entry which is preliminary data.</text>
</comment>
<dbReference type="Pfam" id="PF07690">
    <property type="entry name" value="MFS_1"/>
    <property type="match status" value="1"/>
</dbReference>
<comment type="subcellular location">
    <subcellularLocation>
        <location evidence="1">Cell inner membrane</location>
        <topology evidence="1">Multi-pass membrane protein</topology>
    </subcellularLocation>
</comment>
<evidence type="ECO:0000256" key="5">
    <source>
        <dbReference type="ARBA" id="ARBA00022989"/>
    </source>
</evidence>
<dbReference type="RefSeq" id="WP_130510967.1">
    <property type="nucleotide sequence ID" value="NZ_SHKY01000001.1"/>
</dbReference>
<dbReference type="OrthoDB" id="9793136at2"/>
<gene>
    <name evidence="8" type="ORF">EV385_4195</name>
</gene>
<name>A0A4Q7ZMU6_9ACTN</name>
<feature type="transmembrane region" description="Helical" evidence="7">
    <location>
        <begin position="92"/>
        <end position="122"/>
    </location>
</feature>
<dbReference type="EMBL" id="SHKY01000001">
    <property type="protein sequence ID" value="RZU52337.1"/>
    <property type="molecule type" value="Genomic_DNA"/>
</dbReference>
<keyword evidence="9" id="KW-1185">Reference proteome</keyword>
<keyword evidence="4 7" id="KW-0812">Transmembrane</keyword>
<dbReference type="SUPFAM" id="SSF103473">
    <property type="entry name" value="MFS general substrate transporter"/>
    <property type="match status" value="1"/>
</dbReference>
<accession>A0A4Q7ZMU6</accession>
<evidence type="ECO:0000256" key="7">
    <source>
        <dbReference type="SAM" id="Phobius"/>
    </source>
</evidence>
<sequence>MALSESMTRRCRATGSHRYPRGLTALLVGYAVSAVAESMTLVAVPWFVWQTTGSFAKTGVVVAVAAIGSAVIGILAGPWVDRLGFKPTAVVIYVIGGTALGALALLEWLGLLTFEVLLLLVLCDSALDAPCWWAATSDSWSAFTWPGWSGCGSRSCRRPASPSGWRRATTWCLR</sequence>
<proteinExistence type="predicted"/>
<reference evidence="8 9" key="1">
    <citation type="submission" date="2019-02" db="EMBL/GenBank/DDBJ databases">
        <title>Sequencing the genomes of 1000 actinobacteria strains.</title>
        <authorList>
            <person name="Klenk H.-P."/>
        </authorList>
    </citation>
    <scope>NUCLEOTIDE SEQUENCE [LARGE SCALE GENOMIC DNA]</scope>
    <source>
        <strain evidence="8 9">DSM 45162</strain>
    </source>
</reference>
<evidence type="ECO:0000256" key="1">
    <source>
        <dbReference type="ARBA" id="ARBA00004429"/>
    </source>
</evidence>
<evidence type="ECO:0000313" key="8">
    <source>
        <dbReference type="EMBL" id="RZU52337.1"/>
    </source>
</evidence>
<dbReference type="AlphaFoldDB" id="A0A4Q7ZMU6"/>
<keyword evidence="6 7" id="KW-0472">Membrane</keyword>
<evidence type="ECO:0000256" key="2">
    <source>
        <dbReference type="ARBA" id="ARBA00022448"/>
    </source>
</evidence>
<organism evidence="8 9">
    <name type="scientific">Krasilnikovia cinnamomea</name>
    <dbReference type="NCBI Taxonomy" id="349313"/>
    <lineage>
        <taxon>Bacteria</taxon>
        <taxon>Bacillati</taxon>
        <taxon>Actinomycetota</taxon>
        <taxon>Actinomycetes</taxon>
        <taxon>Micromonosporales</taxon>
        <taxon>Micromonosporaceae</taxon>
        <taxon>Krasilnikovia</taxon>
    </lineage>
</organism>
<dbReference type="PANTHER" id="PTHR23513">
    <property type="entry name" value="INTEGRAL MEMBRANE EFFLUX PROTEIN-RELATED"/>
    <property type="match status" value="1"/>
</dbReference>
<keyword evidence="2" id="KW-0813">Transport</keyword>